<name>A0AAW1PJK5_9CHLO</name>
<evidence type="ECO:0000313" key="1">
    <source>
        <dbReference type="EMBL" id="KAK9809646.1"/>
    </source>
</evidence>
<dbReference type="EMBL" id="JALJOQ010000018">
    <property type="protein sequence ID" value="KAK9809646.1"/>
    <property type="molecule type" value="Genomic_DNA"/>
</dbReference>
<keyword evidence="2" id="KW-1185">Reference proteome</keyword>
<dbReference type="AlphaFoldDB" id="A0AAW1PJK5"/>
<sequence>MGWNLNPPMQRWLSLRGISAIKLTMTASHPLQWLERRLPPRLGNNQQTAQQRQLRYFEAIMGSILQTLPHVDFSFVCGQFEEVIARHSLGLLSLAGNLRSSVVSIDVGRLTRTSEFAALANFECLRDLQVSIKTDVLDPAYRQTLALHDPGRLDRFNFVLDQADLDRLAGLSALQSLSVHFYPSVESSHLSHHWMRLDERLLEIVRMPRLRCIKLGQDDGADFSAASKMYLNTARQTVQAAGGHCRIDLTVDCQV</sequence>
<gene>
    <name evidence="1" type="ORF">WJX73_010883</name>
</gene>
<dbReference type="Proteomes" id="UP001465755">
    <property type="component" value="Unassembled WGS sequence"/>
</dbReference>
<organism evidence="1 2">
    <name type="scientific">Symbiochloris irregularis</name>
    <dbReference type="NCBI Taxonomy" id="706552"/>
    <lineage>
        <taxon>Eukaryota</taxon>
        <taxon>Viridiplantae</taxon>
        <taxon>Chlorophyta</taxon>
        <taxon>core chlorophytes</taxon>
        <taxon>Trebouxiophyceae</taxon>
        <taxon>Trebouxiales</taxon>
        <taxon>Trebouxiaceae</taxon>
        <taxon>Symbiochloris</taxon>
    </lineage>
</organism>
<proteinExistence type="predicted"/>
<protein>
    <submittedName>
        <fullName evidence="1">Uncharacterized protein</fullName>
    </submittedName>
</protein>
<accession>A0AAW1PJK5</accession>
<evidence type="ECO:0000313" key="2">
    <source>
        <dbReference type="Proteomes" id="UP001465755"/>
    </source>
</evidence>
<comment type="caution">
    <text evidence="1">The sequence shown here is derived from an EMBL/GenBank/DDBJ whole genome shotgun (WGS) entry which is preliminary data.</text>
</comment>
<reference evidence="1 2" key="1">
    <citation type="journal article" date="2024" name="Nat. Commun.">
        <title>Phylogenomics reveals the evolutionary origins of lichenization in chlorophyte algae.</title>
        <authorList>
            <person name="Puginier C."/>
            <person name="Libourel C."/>
            <person name="Otte J."/>
            <person name="Skaloud P."/>
            <person name="Haon M."/>
            <person name="Grisel S."/>
            <person name="Petersen M."/>
            <person name="Berrin J.G."/>
            <person name="Delaux P.M."/>
            <person name="Dal Grande F."/>
            <person name="Keller J."/>
        </authorList>
    </citation>
    <scope>NUCLEOTIDE SEQUENCE [LARGE SCALE GENOMIC DNA]</scope>
    <source>
        <strain evidence="1 2">SAG 2036</strain>
    </source>
</reference>